<reference evidence="1 2" key="1">
    <citation type="journal article" date="2019" name="Environ. Microbiol.">
        <title>Species interactions and distinct microbial communities in high Arctic permafrost affected cryosols are associated with the CH4 and CO2 gas fluxes.</title>
        <authorList>
            <person name="Altshuler I."/>
            <person name="Hamel J."/>
            <person name="Turney S."/>
            <person name="Magnuson E."/>
            <person name="Levesque R."/>
            <person name="Greer C."/>
            <person name="Whyte L.G."/>
        </authorList>
    </citation>
    <scope>NUCLEOTIDE SEQUENCE [LARGE SCALE GENOMIC DNA]</scope>
    <source>
        <strain evidence="1 2">S5.20</strain>
    </source>
</reference>
<keyword evidence="2" id="KW-1185">Reference proteome</keyword>
<dbReference type="Proteomes" id="UP000320095">
    <property type="component" value="Unassembled WGS sequence"/>
</dbReference>
<protein>
    <submittedName>
        <fullName evidence="1">Uncharacterized protein</fullName>
    </submittedName>
</protein>
<accession>A0A502E4J3</accession>
<sequence length="62" mass="6929">MEPLILLDLSNAGEFRAPLTRIIQDINRCAQRDGILVSVHRLGREHRHGTTAPLLTACRSQP</sequence>
<evidence type="ECO:0000313" key="1">
    <source>
        <dbReference type="EMBL" id="TPG31879.1"/>
    </source>
</evidence>
<dbReference type="EMBL" id="RCZG01000010">
    <property type="protein sequence ID" value="TPG31879.1"/>
    <property type="molecule type" value="Genomic_DNA"/>
</dbReference>
<dbReference type="AlphaFoldDB" id="A0A502E4J3"/>
<comment type="caution">
    <text evidence="1">The sequence shown here is derived from an EMBL/GenBank/DDBJ whole genome shotgun (WGS) entry which is preliminary data.</text>
</comment>
<name>A0A502E4J3_9MYCO</name>
<evidence type="ECO:0000313" key="2">
    <source>
        <dbReference type="Proteomes" id="UP000320095"/>
    </source>
</evidence>
<gene>
    <name evidence="1" type="ORF">EAH80_21130</name>
</gene>
<proteinExistence type="predicted"/>
<organism evidence="1 2">
    <name type="scientific">Mycolicibacterium hodleri</name>
    <dbReference type="NCBI Taxonomy" id="49897"/>
    <lineage>
        <taxon>Bacteria</taxon>
        <taxon>Bacillati</taxon>
        <taxon>Actinomycetota</taxon>
        <taxon>Actinomycetes</taxon>
        <taxon>Mycobacteriales</taxon>
        <taxon>Mycobacteriaceae</taxon>
        <taxon>Mycolicibacterium</taxon>
    </lineage>
</organism>